<dbReference type="HAMAP" id="MF_00193">
    <property type="entry name" value="NadE_ammonia_dep"/>
    <property type="match status" value="1"/>
</dbReference>
<feature type="binding site" evidence="13">
    <location>
        <position position="211"/>
    </location>
    <ligand>
        <name>ATP</name>
        <dbReference type="ChEBI" id="CHEBI:30616"/>
    </ligand>
</feature>
<dbReference type="Gene3D" id="3.40.50.620">
    <property type="entry name" value="HUPs"/>
    <property type="match status" value="1"/>
</dbReference>
<dbReference type="PATRIC" id="fig|1035190.4.peg.1595"/>
<dbReference type="GO" id="GO:0005524">
    <property type="term" value="F:ATP binding"/>
    <property type="evidence" value="ECO:0007669"/>
    <property type="project" value="UniProtKB-UniRule"/>
</dbReference>
<dbReference type="SUPFAM" id="SSF52402">
    <property type="entry name" value="Adenine nucleotide alpha hydrolases-like"/>
    <property type="match status" value="1"/>
</dbReference>
<sequence length="283" mass="30893">MSLQETIIQQLGVKPVIDAQEEIRRSIDFLKRYLKKHPFLKTFVLGISGGQDSTLAGRLAQLAMEEMRAETGDDSYQFIAVRLPYGVQADEADAQKALAFIQPDVSFVVNIKESADAMTVAVEATGSPVSDFNKGNIKARSRMIAQYALAGAHSGAVIGTDHAAENITGFFTKFGDGGADILPLYRLNKRQGKQLLKELGADPALYEKIPTADLEEEKPGIADEVALGVTYEEIDDYLEGKQSAQKPKRLSKTGGTKANTNATYQSPSLMTFGSKNLQWRFLP</sequence>
<evidence type="ECO:0000256" key="5">
    <source>
        <dbReference type="ARBA" id="ARBA00022741"/>
    </source>
</evidence>
<dbReference type="GO" id="GO:0046872">
    <property type="term" value="F:metal ion binding"/>
    <property type="evidence" value="ECO:0007669"/>
    <property type="project" value="UniProtKB-KW"/>
</dbReference>
<feature type="binding site" description="in other chain" evidence="13">
    <location>
        <position position="140"/>
    </location>
    <ligand>
        <name>deamido-NAD(+)</name>
        <dbReference type="ChEBI" id="CHEBI:58437"/>
        <note>ligand shared between two neighboring subunits</note>
    </ligand>
</feature>
<feature type="binding site" evidence="13">
    <location>
        <position position="180"/>
    </location>
    <ligand>
        <name>deamido-NAD(+)</name>
        <dbReference type="ChEBI" id="CHEBI:58437"/>
        <note>ligand shared between two neighboring subunits</note>
    </ligand>
</feature>
<evidence type="ECO:0000256" key="6">
    <source>
        <dbReference type="ARBA" id="ARBA00022840"/>
    </source>
</evidence>
<dbReference type="Proteomes" id="UP000005621">
    <property type="component" value="Unassembled WGS sequence"/>
</dbReference>
<dbReference type="InterPro" id="IPR014729">
    <property type="entry name" value="Rossmann-like_a/b/a_fold"/>
</dbReference>
<comment type="caution">
    <text evidence="18">The sequence shown here is derived from an EMBL/GenBank/DDBJ whole genome shotgun (WGS) entry which is preliminary data.</text>
</comment>
<dbReference type="PANTHER" id="PTHR23090:SF7">
    <property type="entry name" value="NH(3)-DEPENDENT NAD(+) SYNTHETASE"/>
    <property type="match status" value="1"/>
</dbReference>
<keyword evidence="6 13" id="KW-0067">ATP-binding</keyword>
<dbReference type="GO" id="GO:0009435">
    <property type="term" value="P:NAD+ biosynthetic process"/>
    <property type="evidence" value="ECO:0007669"/>
    <property type="project" value="UniProtKB-UniRule"/>
</dbReference>
<dbReference type="GO" id="GO:0008795">
    <property type="term" value="F:NAD+ synthase activity"/>
    <property type="evidence" value="ECO:0007669"/>
    <property type="project" value="UniProtKB-UniRule"/>
</dbReference>
<dbReference type="Pfam" id="PF02540">
    <property type="entry name" value="NAD_synthase"/>
    <property type="match status" value="1"/>
</dbReference>
<evidence type="ECO:0000256" key="9">
    <source>
        <dbReference type="ARBA" id="ARBA00051206"/>
    </source>
</evidence>
<comment type="similarity">
    <text evidence="1 13 14">Belongs to the NAD synthetase family.</text>
</comment>
<evidence type="ECO:0000256" key="8">
    <source>
        <dbReference type="ARBA" id="ARBA00023027"/>
    </source>
</evidence>
<keyword evidence="5 13" id="KW-0547">Nucleotide-binding</keyword>
<dbReference type="PANTHER" id="PTHR23090">
    <property type="entry name" value="NH 3 /GLUTAMINE-DEPENDENT NAD + SYNTHETASE"/>
    <property type="match status" value="1"/>
</dbReference>
<feature type="domain" description="NAD/GMP synthase" evidence="17">
    <location>
        <begin position="23"/>
        <end position="252"/>
    </location>
</feature>
<comment type="pathway">
    <text evidence="13">Cofactor biosynthesis; NAD(+) biosynthesis; NAD(+) from deamido-NAD(+) (ammonia route): step 1/1.</text>
</comment>
<evidence type="ECO:0000256" key="1">
    <source>
        <dbReference type="ARBA" id="ARBA00005859"/>
    </source>
</evidence>
<feature type="region of interest" description="Disordered" evidence="16">
    <location>
        <begin position="242"/>
        <end position="262"/>
    </location>
</feature>
<evidence type="ECO:0000313" key="18">
    <source>
        <dbReference type="EMBL" id="EGV00954.1"/>
    </source>
</evidence>
<feature type="binding site" evidence="13">
    <location>
        <position position="160"/>
    </location>
    <ligand>
        <name>ATP</name>
        <dbReference type="ChEBI" id="CHEBI:30616"/>
    </ligand>
</feature>
<dbReference type="GO" id="GO:0005737">
    <property type="term" value="C:cytoplasm"/>
    <property type="evidence" value="ECO:0007669"/>
    <property type="project" value="InterPro"/>
</dbReference>
<reference evidence="18 19" key="1">
    <citation type="submission" date="2011-07" db="EMBL/GenBank/DDBJ databases">
        <authorList>
            <person name="Harkins D.M."/>
            <person name="Madupu R."/>
            <person name="Durkin A.S."/>
            <person name="Torralba M."/>
            <person name="Methe B."/>
            <person name="Sutton G.G."/>
            <person name="Nelson K.E."/>
        </authorList>
    </citation>
    <scope>NUCLEOTIDE SEQUENCE [LARGE SCALE GENOMIC DNA]</scope>
    <source>
        <strain evidence="18 19">SK313</strain>
    </source>
</reference>
<feature type="binding site" evidence="13">
    <location>
        <position position="165"/>
    </location>
    <ligand>
        <name>Mg(2+)</name>
        <dbReference type="ChEBI" id="CHEBI:18420"/>
    </ligand>
</feature>
<protein>
    <recommendedName>
        <fullName evidence="12 13">NH(3)-dependent NAD(+) synthetase</fullName>
        <ecNumber evidence="11 13">6.3.1.5</ecNumber>
    </recommendedName>
</protein>
<dbReference type="InterPro" id="IPR022310">
    <property type="entry name" value="NAD/GMP_synthase"/>
</dbReference>
<comment type="subunit">
    <text evidence="2 13">Homodimer.</text>
</comment>
<feature type="binding site" evidence="13">
    <location>
        <begin position="46"/>
        <end position="53"/>
    </location>
    <ligand>
        <name>ATP</name>
        <dbReference type="ChEBI" id="CHEBI:30616"/>
    </ligand>
</feature>
<dbReference type="GO" id="GO:0003952">
    <property type="term" value="F:NAD+ synthase (glutamine-hydrolyzing) activity"/>
    <property type="evidence" value="ECO:0007669"/>
    <property type="project" value="InterPro"/>
</dbReference>
<name>F9Q4B9_STROR</name>
<feature type="compositionally biased region" description="Polar residues" evidence="16">
    <location>
        <begin position="253"/>
        <end position="262"/>
    </location>
</feature>
<dbReference type="NCBIfam" id="NF001979">
    <property type="entry name" value="PRK00768.1"/>
    <property type="match status" value="1"/>
</dbReference>
<evidence type="ECO:0000256" key="14">
    <source>
        <dbReference type="RuleBase" id="RU003811"/>
    </source>
</evidence>
<evidence type="ECO:0000256" key="7">
    <source>
        <dbReference type="ARBA" id="ARBA00022842"/>
    </source>
</evidence>
<evidence type="ECO:0000256" key="3">
    <source>
        <dbReference type="ARBA" id="ARBA00022598"/>
    </source>
</evidence>
<evidence type="ECO:0000256" key="15">
    <source>
        <dbReference type="RuleBase" id="RU003812"/>
    </source>
</evidence>
<evidence type="ECO:0000256" key="11">
    <source>
        <dbReference type="ARBA" id="ARBA00066987"/>
    </source>
</evidence>
<evidence type="ECO:0000313" key="19">
    <source>
        <dbReference type="Proteomes" id="UP000005621"/>
    </source>
</evidence>
<keyword evidence="4 13" id="KW-0479">Metal-binding</keyword>
<dbReference type="EC" id="6.3.1.5" evidence="11 13"/>
<organism evidence="18 19">
    <name type="scientific">Streptococcus oralis SK313</name>
    <dbReference type="NCBI Taxonomy" id="1035190"/>
    <lineage>
        <taxon>Bacteria</taxon>
        <taxon>Bacillati</taxon>
        <taxon>Bacillota</taxon>
        <taxon>Bacilli</taxon>
        <taxon>Lactobacillales</taxon>
        <taxon>Streptococcaceae</taxon>
        <taxon>Streptococcus</taxon>
    </lineage>
</organism>
<dbReference type="AlphaFoldDB" id="F9Q4B9"/>
<dbReference type="InterPro" id="IPR003694">
    <property type="entry name" value="NAD_synthase"/>
</dbReference>
<evidence type="ECO:0000256" key="4">
    <source>
        <dbReference type="ARBA" id="ARBA00022723"/>
    </source>
</evidence>
<evidence type="ECO:0000256" key="16">
    <source>
        <dbReference type="SAM" id="MobiDB-lite"/>
    </source>
</evidence>
<keyword evidence="3 13" id="KW-0436">Ligase</keyword>
<evidence type="ECO:0000256" key="10">
    <source>
        <dbReference type="ARBA" id="ARBA00055966"/>
    </source>
</evidence>
<evidence type="ECO:0000259" key="17">
    <source>
        <dbReference type="Pfam" id="PF02540"/>
    </source>
</evidence>
<dbReference type="GO" id="GO:0004359">
    <property type="term" value="F:glutaminase activity"/>
    <property type="evidence" value="ECO:0007669"/>
    <property type="project" value="InterPro"/>
</dbReference>
<evidence type="ECO:0000256" key="2">
    <source>
        <dbReference type="ARBA" id="ARBA00011738"/>
    </source>
</evidence>
<evidence type="ECO:0000256" key="13">
    <source>
        <dbReference type="HAMAP-Rule" id="MF_00193"/>
    </source>
</evidence>
<proteinExistence type="inferred from homology"/>
<gene>
    <name evidence="13 18" type="primary">nadE</name>
    <name evidence="18" type="ORF">HMPREF9950_0461</name>
</gene>
<accession>F9Q4B9</accession>
<feature type="binding site" description="in other chain" evidence="13">
    <location>
        <position position="173"/>
    </location>
    <ligand>
        <name>deamido-NAD(+)</name>
        <dbReference type="ChEBI" id="CHEBI:58437"/>
        <note>ligand shared between two neighboring subunits</note>
    </ligand>
</feature>
<dbReference type="EMBL" id="AFUU01000004">
    <property type="protein sequence ID" value="EGV00954.1"/>
    <property type="molecule type" value="Genomic_DNA"/>
</dbReference>
<dbReference type="CDD" id="cd00553">
    <property type="entry name" value="NAD_synthase"/>
    <property type="match status" value="1"/>
</dbReference>
<comment type="caution">
    <text evidence="13">Lacks conserved residue(s) required for the propagation of feature annotation.</text>
</comment>
<dbReference type="InterPro" id="IPR022926">
    <property type="entry name" value="NH(3)-dep_NAD(+)_synth"/>
</dbReference>
<evidence type="ECO:0000256" key="12">
    <source>
        <dbReference type="ARBA" id="ARBA00070926"/>
    </source>
</evidence>
<keyword evidence="8 13" id="KW-0520">NAD</keyword>
<dbReference type="UniPathway" id="UPA00253">
    <property type="reaction ID" value="UER00333"/>
</dbReference>
<comment type="catalytic activity">
    <reaction evidence="9 13 15">
        <text>deamido-NAD(+) + NH4(+) + ATP = AMP + diphosphate + NAD(+) + H(+)</text>
        <dbReference type="Rhea" id="RHEA:21188"/>
        <dbReference type="ChEBI" id="CHEBI:15378"/>
        <dbReference type="ChEBI" id="CHEBI:28938"/>
        <dbReference type="ChEBI" id="CHEBI:30616"/>
        <dbReference type="ChEBI" id="CHEBI:33019"/>
        <dbReference type="ChEBI" id="CHEBI:57540"/>
        <dbReference type="ChEBI" id="CHEBI:58437"/>
        <dbReference type="ChEBI" id="CHEBI:456215"/>
        <dbReference type="EC" id="6.3.1.5"/>
    </reaction>
</comment>
<feature type="binding site" evidence="13">
    <location>
        <position position="52"/>
    </location>
    <ligand>
        <name>Mg(2+)</name>
        <dbReference type="ChEBI" id="CHEBI:18420"/>
    </ligand>
</feature>
<feature type="binding site" evidence="13">
    <location>
        <position position="189"/>
    </location>
    <ligand>
        <name>ATP</name>
        <dbReference type="ChEBI" id="CHEBI:30616"/>
    </ligand>
</feature>
<keyword evidence="7 13" id="KW-0460">Magnesium</keyword>
<comment type="function">
    <text evidence="10 13">Catalyzes the ATP-dependent amidation of deamido-NAD to form NAD. Uses ammonia as a nitrogen source.</text>
</comment>
<dbReference type="NCBIfam" id="TIGR00552">
    <property type="entry name" value="nadE"/>
    <property type="match status" value="1"/>
</dbReference>
<dbReference type="FunFam" id="3.40.50.620:FF:000015">
    <property type="entry name" value="NH(3)-dependent NAD(+) synthetase"/>
    <property type="match status" value="1"/>
</dbReference>